<protein>
    <submittedName>
        <fullName evidence="2">Uncharacterized protein</fullName>
    </submittedName>
</protein>
<proteinExistence type="predicted"/>
<dbReference type="Proteomes" id="UP000019146">
    <property type="component" value="Chromosome 2"/>
</dbReference>
<organism evidence="2 3">
    <name type="scientific">Paraburkholderia caribensis MBA4</name>
    <dbReference type="NCBI Taxonomy" id="1323664"/>
    <lineage>
        <taxon>Bacteria</taxon>
        <taxon>Pseudomonadati</taxon>
        <taxon>Pseudomonadota</taxon>
        <taxon>Betaproteobacteria</taxon>
        <taxon>Burkholderiales</taxon>
        <taxon>Burkholderiaceae</taxon>
        <taxon>Paraburkholderia</taxon>
    </lineage>
</organism>
<reference evidence="2 3" key="1">
    <citation type="journal article" date="2014" name="Genome Announc.">
        <title>Draft Genome Sequence of the Haloacid-Degrading Burkholderia caribensis Strain MBA4.</title>
        <authorList>
            <person name="Pan Y."/>
            <person name="Kong K.F."/>
            <person name="Tsang J.S."/>
        </authorList>
    </citation>
    <scope>NUCLEOTIDE SEQUENCE [LARGE SCALE GENOMIC DNA]</scope>
    <source>
        <strain evidence="2 3">MBA4</strain>
    </source>
</reference>
<accession>A0A0P0RH75</accession>
<feature type="region of interest" description="Disordered" evidence="1">
    <location>
        <begin position="25"/>
        <end position="54"/>
    </location>
</feature>
<dbReference type="AlphaFoldDB" id="A0A0P0RH75"/>
<dbReference type="KEGG" id="bcai:K788_0000854"/>
<evidence type="ECO:0000313" key="3">
    <source>
        <dbReference type="Proteomes" id="UP000019146"/>
    </source>
</evidence>
<sequence>MQGAGGGQGQSDHAVGVVAALWQSGRRTVERNPGRASPRGGMAGRHAGLAATVA</sequence>
<evidence type="ECO:0000256" key="1">
    <source>
        <dbReference type="SAM" id="MobiDB-lite"/>
    </source>
</evidence>
<evidence type="ECO:0000313" key="2">
    <source>
        <dbReference type="EMBL" id="ALL68034.1"/>
    </source>
</evidence>
<name>A0A0P0RH75_9BURK</name>
<dbReference type="EMBL" id="CP012747">
    <property type="protein sequence ID" value="ALL68034.1"/>
    <property type="molecule type" value="Genomic_DNA"/>
</dbReference>
<gene>
    <name evidence="2" type="ORF">K788_0000854</name>
</gene>